<dbReference type="RefSeq" id="WP_160630013.1">
    <property type="nucleotide sequence ID" value="NZ_CP047593.1"/>
</dbReference>
<feature type="transmembrane region" description="Helical" evidence="9">
    <location>
        <begin position="119"/>
        <end position="138"/>
    </location>
</feature>
<dbReference type="NCBIfam" id="TIGR00229">
    <property type="entry name" value="sensory_box"/>
    <property type="match status" value="1"/>
</dbReference>
<accession>A0A6P1MAH4</accession>
<keyword evidence="7" id="KW-0067">ATP-binding</keyword>
<keyword evidence="9" id="KW-0812">Transmembrane</keyword>
<feature type="domain" description="PAS" evidence="10">
    <location>
        <begin position="184"/>
        <end position="244"/>
    </location>
</feature>
<dbReference type="GO" id="GO:0005524">
    <property type="term" value="F:ATP binding"/>
    <property type="evidence" value="ECO:0007669"/>
    <property type="project" value="UniProtKB-KW"/>
</dbReference>
<sequence>MIKYSRVTWTTMMGMLGVRLLAISAFLVFLSFVLARDGIAFYAFIAFSYIITIPYSLWMRNQDTMRRLAPLQFLVDLVFVSGLVYFAGGHGHDFLILLYPLIILSAGIILPLKQTIQITILSIISYTLVILLMSQNILMEYPTSGNADGLIATSSAMFLRVCIFVFFGIASAYVSRRCDYISKKEKQFREITQIIFTNVKTGLLLLDAENTIVMANDRACILLGRDEKELIGKNLSVIHLKPSDIKDEETEQRGASNYFRRADGSVFPVSIEDARLTLPAEAVPHAQARPNTLVDTRILNFNDISNFLRLQSQTRQLERIKAAANMAKEMAHQIRTPLTGISGAIQLLQINLKTDTSEGSQERSELCRQIVLESEQMDKVIQNFLDYAEFSPNDIRDLIQMNIERD</sequence>
<dbReference type="SMART" id="SM00091">
    <property type="entry name" value="PAS"/>
    <property type="match status" value="1"/>
</dbReference>
<dbReference type="SUPFAM" id="SSF47384">
    <property type="entry name" value="Homodimeric domain of signal transducing histidine kinase"/>
    <property type="match status" value="1"/>
</dbReference>
<evidence type="ECO:0000256" key="5">
    <source>
        <dbReference type="ARBA" id="ARBA00022741"/>
    </source>
</evidence>
<gene>
    <name evidence="11" type="ORF">GT409_15790</name>
</gene>
<proteinExistence type="predicted"/>
<reference evidence="11 12" key="1">
    <citation type="submission" date="2020-01" db="EMBL/GenBank/DDBJ databases">
        <title>Ponticoccus aerotolerans gen. nov., sp. nov., an anaerobic bacterium and proposal of Ponticoccusceae fam. nov., Ponticoccusles ord. nov. and Ponticoccuse classis nov. in the phylum Kiritimatiellaeota.</title>
        <authorList>
            <person name="Zhou L.Y."/>
            <person name="Du Z.J."/>
        </authorList>
    </citation>
    <scope>NUCLEOTIDE SEQUENCE [LARGE SCALE GENOMIC DNA]</scope>
    <source>
        <strain evidence="11 12">S-5007</strain>
    </source>
</reference>
<evidence type="ECO:0000256" key="4">
    <source>
        <dbReference type="ARBA" id="ARBA00022679"/>
    </source>
</evidence>
<keyword evidence="9" id="KW-0472">Membrane</keyword>
<dbReference type="KEGG" id="taer:GT409_15790"/>
<feature type="transmembrane region" description="Helical" evidence="9">
    <location>
        <begin position="150"/>
        <end position="174"/>
    </location>
</feature>
<dbReference type="Pfam" id="PF13426">
    <property type="entry name" value="PAS_9"/>
    <property type="match status" value="1"/>
</dbReference>
<feature type="transmembrane region" description="Helical" evidence="9">
    <location>
        <begin position="94"/>
        <end position="112"/>
    </location>
</feature>
<dbReference type="EMBL" id="CP047593">
    <property type="protein sequence ID" value="QHI70841.1"/>
    <property type="molecule type" value="Genomic_DNA"/>
</dbReference>
<evidence type="ECO:0000256" key="3">
    <source>
        <dbReference type="ARBA" id="ARBA00022553"/>
    </source>
</evidence>
<dbReference type="GO" id="GO:0000155">
    <property type="term" value="F:phosphorelay sensor kinase activity"/>
    <property type="evidence" value="ECO:0007669"/>
    <property type="project" value="InterPro"/>
</dbReference>
<evidence type="ECO:0000256" key="8">
    <source>
        <dbReference type="ARBA" id="ARBA00023012"/>
    </source>
</evidence>
<evidence type="ECO:0000256" key="9">
    <source>
        <dbReference type="SAM" id="Phobius"/>
    </source>
</evidence>
<dbReference type="EC" id="2.7.13.3" evidence="2"/>
<dbReference type="CDD" id="cd00082">
    <property type="entry name" value="HisKA"/>
    <property type="match status" value="1"/>
</dbReference>
<name>A0A6P1MAH4_9BACT</name>
<keyword evidence="4" id="KW-0808">Transferase</keyword>
<keyword evidence="8" id="KW-0902">Two-component regulatory system</keyword>
<evidence type="ECO:0000259" key="10">
    <source>
        <dbReference type="PROSITE" id="PS50112"/>
    </source>
</evidence>
<evidence type="ECO:0000256" key="6">
    <source>
        <dbReference type="ARBA" id="ARBA00022777"/>
    </source>
</evidence>
<evidence type="ECO:0000256" key="7">
    <source>
        <dbReference type="ARBA" id="ARBA00022840"/>
    </source>
</evidence>
<evidence type="ECO:0000256" key="1">
    <source>
        <dbReference type="ARBA" id="ARBA00000085"/>
    </source>
</evidence>
<dbReference type="InterPro" id="IPR036097">
    <property type="entry name" value="HisK_dim/P_sf"/>
</dbReference>
<dbReference type="AlphaFoldDB" id="A0A6P1MAH4"/>
<comment type="catalytic activity">
    <reaction evidence="1">
        <text>ATP + protein L-histidine = ADP + protein N-phospho-L-histidine.</text>
        <dbReference type="EC" id="2.7.13.3"/>
    </reaction>
</comment>
<dbReference type="Proteomes" id="UP000464954">
    <property type="component" value="Chromosome"/>
</dbReference>
<dbReference type="PANTHER" id="PTHR43065:SF10">
    <property type="entry name" value="PEROXIDE STRESS-ACTIVATED HISTIDINE KINASE MAK3"/>
    <property type="match status" value="1"/>
</dbReference>
<organism evidence="11 12">
    <name type="scientific">Tichowtungia aerotolerans</name>
    <dbReference type="NCBI Taxonomy" id="2697043"/>
    <lineage>
        <taxon>Bacteria</taxon>
        <taxon>Pseudomonadati</taxon>
        <taxon>Kiritimatiellota</taxon>
        <taxon>Tichowtungiia</taxon>
        <taxon>Tichowtungiales</taxon>
        <taxon>Tichowtungiaceae</taxon>
        <taxon>Tichowtungia</taxon>
    </lineage>
</organism>
<dbReference type="Pfam" id="PF00512">
    <property type="entry name" value="HisKA"/>
    <property type="match status" value="1"/>
</dbReference>
<feature type="transmembrane region" description="Helical" evidence="9">
    <location>
        <begin position="39"/>
        <end position="58"/>
    </location>
</feature>
<dbReference type="Gene3D" id="1.10.287.130">
    <property type="match status" value="1"/>
</dbReference>
<keyword evidence="6" id="KW-0418">Kinase</keyword>
<keyword evidence="12" id="KW-1185">Reference proteome</keyword>
<evidence type="ECO:0000313" key="11">
    <source>
        <dbReference type="EMBL" id="QHI70841.1"/>
    </source>
</evidence>
<dbReference type="SUPFAM" id="SSF55785">
    <property type="entry name" value="PYP-like sensor domain (PAS domain)"/>
    <property type="match status" value="1"/>
</dbReference>
<feature type="transmembrane region" description="Helical" evidence="9">
    <location>
        <begin position="12"/>
        <end position="33"/>
    </location>
</feature>
<dbReference type="InterPro" id="IPR035965">
    <property type="entry name" value="PAS-like_dom_sf"/>
</dbReference>
<dbReference type="PROSITE" id="PS50112">
    <property type="entry name" value="PAS"/>
    <property type="match status" value="1"/>
</dbReference>
<dbReference type="PANTHER" id="PTHR43065">
    <property type="entry name" value="SENSOR HISTIDINE KINASE"/>
    <property type="match status" value="1"/>
</dbReference>
<evidence type="ECO:0000256" key="2">
    <source>
        <dbReference type="ARBA" id="ARBA00012438"/>
    </source>
</evidence>
<dbReference type="Gene3D" id="3.30.450.20">
    <property type="entry name" value="PAS domain"/>
    <property type="match status" value="1"/>
</dbReference>
<feature type="transmembrane region" description="Helical" evidence="9">
    <location>
        <begin position="70"/>
        <end position="88"/>
    </location>
</feature>
<protein>
    <recommendedName>
        <fullName evidence="2">histidine kinase</fullName>
        <ecNumber evidence="2">2.7.13.3</ecNumber>
    </recommendedName>
</protein>
<dbReference type="InterPro" id="IPR000014">
    <property type="entry name" value="PAS"/>
</dbReference>
<evidence type="ECO:0000313" key="12">
    <source>
        <dbReference type="Proteomes" id="UP000464954"/>
    </source>
</evidence>
<dbReference type="CDD" id="cd00130">
    <property type="entry name" value="PAS"/>
    <property type="match status" value="1"/>
</dbReference>
<keyword evidence="9" id="KW-1133">Transmembrane helix</keyword>
<dbReference type="SMART" id="SM00388">
    <property type="entry name" value="HisKA"/>
    <property type="match status" value="1"/>
</dbReference>
<keyword evidence="5" id="KW-0547">Nucleotide-binding</keyword>
<dbReference type="InterPro" id="IPR003661">
    <property type="entry name" value="HisK_dim/P_dom"/>
</dbReference>
<keyword evidence="3" id="KW-0597">Phosphoprotein</keyword>